<dbReference type="CDD" id="cd14728">
    <property type="entry name" value="Ere-like"/>
    <property type="match status" value="1"/>
</dbReference>
<name>A0A2N3N6V2_9PEZI</name>
<dbReference type="PANTHER" id="PTHR31299">
    <property type="entry name" value="ESTERASE, PUTATIVE (AFU_ORTHOLOGUE AFUA_1G05850)-RELATED"/>
    <property type="match status" value="1"/>
</dbReference>
<dbReference type="PIRSF" id="PIRSF036794">
    <property type="entry name" value="UCP_erythr_ester"/>
    <property type="match status" value="1"/>
</dbReference>
<dbReference type="SUPFAM" id="SSF159501">
    <property type="entry name" value="EreA/ChaN-like"/>
    <property type="match status" value="1"/>
</dbReference>
<protein>
    <recommendedName>
        <fullName evidence="3">Erythromycin esterase</fullName>
    </recommendedName>
</protein>
<dbReference type="AlphaFoldDB" id="A0A2N3N6V2"/>
<dbReference type="PANTHER" id="PTHR31299:SF0">
    <property type="entry name" value="ESTERASE, PUTATIVE (AFU_ORTHOLOGUE AFUA_1G05850)-RELATED"/>
    <property type="match status" value="1"/>
</dbReference>
<dbReference type="InParanoid" id="A0A2N3N6V2"/>
<dbReference type="GO" id="GO:0046677">
    <property type="term" value="P:response to antibiotic"/>
    <property type="evidence" value="ECO:0007669"/>
    <property type="project" value="InterPro"/>
</dbReference>
<dbReference type="STRING" id="41688.A0A2N3N6V2"/>
<dbReference type="Gene3D" id="3.40.1660.10">
    <property type="entry name" value="EreA-like (biosynthetic domain)"/>
    <property type="match status" value="1"/>
</dbReference>
<dbReference type="OrthoDB" id="413649at2759"/>
<dbReference type="Gene3D" id="3.30.1870.10">
    <property type="entry name" value="EreA-like, domain 2"/>
    <property type="match status" value="1"/>
</dbReference>
<proteinExistence type="predicted"/>
<comment type="caution">
    <text evidence="1">The sequence shown here is derived from an EMBL/GenBank/DDBJ whole genome shotgun (WGS) entry which is preliminary data.</text>
</comment>
<reference evidence="1 2" key="1">
    <citation type="journal article" date="2017" name="G3 (Bethesda)">
        <title>First Draft Genome Sequence of the Pathogenic Fungus Lomentospora prolificans (Formerly Scedosporium prolificans).</title>
        <authorList>
            <person name="Luo R."/>
            <person name="Zimin A."/>
            <person name="Workman R."/>
            <person name="Fan Y."/>
            <person name="Pertea G."/>
            <person name="Grossman N."/>
            <person name="Wear M.P."/>
            <person name="Jia B."/>
            <person name="Miller H."/>
            <person name="Casadevall A."/>
            <person name="Timp W."/>
            <person name="Zhang S.X."/>
            <person name="Salzberg S.L."/>
        </authorList>
    </citation>
    <scope>NUCLEOTIDE SEQUENCE [LARGE SCALE GENOMIC DNA]</scope>
    <source>
        <strain evidence="1 2">JHH-5317</strain>
    </source>
</reference>
<evidence type="ECO:0000313" key="1">
    <source>
        <dbReference type="EMBL" id="PKS08158.1"/>
    </source>
</evidence>
<dbReference type="InterPro" id="IPR014622">
    <property type="entry name" value="UCP036794_erythomycin"/>
</dbReference>
<sequence>MPQSVPAMIREAAVPLPAIEDAAFGAMFDRFGQSQVVLLGDSTHGTSEFYRAHSAIIQRLITHHGFKTVAIEADWPDARKVDRYVRQDPSRNPDQCACAFKHFPKWMWRNDEFRDFIHWLRRHNASLPPERRTRIAGLDLYSMGASIRAVQDYLKRTDKYVARLAKKRYGCLEPWIDDPARYGKQAFLDGTAPCEKGVIKMLRDLMSKRLDLERQEDGEKFFDAEMNARLIHDAEKYYRSMYYGAEDAWNLRDTHFFNTLTRLLQTRPGKAVVWAHTSHVGDARYTSAGHNRGVLNIGQLCKQHFGASCSIIGCSTHTGTVAAARGWDDDMEVIHITPSDAESYERLMHNTDIPSFMLDLRKGHLNESLRNELMEKRLERYIGVVYRQSTEKRSHYIRAALPMQMDCLVWFDETRAVSAFEKAQPEEAPSVGETYPFGL</sequence>
<keyword evidence="2" id="KW-1185">Reference proteome</keyword>
<dbReference type="EMBL" id="NLAX01000700">
    <property type="protein sequence ID" value="PKS08158.1"/>
    <property type="molecule type" value="Genomic_DNA"/>
</dbReference>
<organism evidence="1 2">
    <name type="scientific">Lomentospora prolificans</name>
    <dbReference type="NCBI Taxonomy" id="41688"/>
    <lineage>
        <taxon>Eukaryota</taxon>
        <taxon>Fungi</taxon>
        <taxon>Dikarya</taxon>
        <taxon>Ascomycota</taxon>
        <taxon>Pezizomycotina</taxon>
        <taxon>Sordariomycetes</taxon>
        <taxon>Hypocreomycetidae</taxon>
        <taxon>Microascales</taxon>
        <taxon>Microascaceae</taxon>
        <taxon>Lomentospora</taxon>
    </lineage>
</organism>
<gene>
    <name evidence="1" type="ORF">jhhlp_005434</name>
</gene>
<dbReference type="InterPro" id="IPR007815">
    <property type="entry name" value="Emycin_Estase"/>
</dbReference>
<evidence type="ECO:0000313" key="2">
    <source>
        <dbReference type="Proteomes" id="UP000233524"/>
    </source>
</evidence>
<dbReference type="InterPro" id="IPR052036">
    <property type="entry name" value="Hydrolase/PRTase-associated"/>
</dbReference>
<accession>A0A2N3N6V2</accession>
<dbReference type="Proteomes" id="UP000233524">
    <property type="component" value="Unassembled WGS sequence"/>
</dbReference>
<dbReference type="VEuPathDB" id="FungiDB:jhhlp_005434"/>
<evidence type="ECO:0008006" key="3">
    <source>
        <dbReference type="Google" id="ProtNLM"/>
    </source>
</evidence>
<dbReference type="Pfam" id="PF05139">
    <property type="entry name" value="Erythro_esteras"/>
    <property type="match status" value="1"/>
</dbReference>